<accession>N0E657</accession>
<dbReference type="eggNOG" id="COG2852">
    <property type="taxonomic scope" value="Bacteria"/>
</dbReference>
<evidence type="ECO:0000313" key="1">
    <source>
        <dbReference type="EMBL" id="CCH71019.1"/>
    </source>
</evidence>
<dbReference type="AlphaFoldDB" id="N0E657"/>
<dbReference type="STRING" id="1193181.BN10_760002"/>
<dbReference type="HOGENOM" id="CLU_052626_5_1_11"/>
<reference evidence="1 2" key="1">
    <citation type="journal article" date="2013" name="ISME J.">
        <title>A metabolic model for members of the genus Tetrasphaera involved in enhanced biological phosphorus removal.</title>
        <authorList>
            <person name="Kristiansen R."/>
            <person name="Nguyen H.T.T."/>
            <person name="Saunders A.M."/>
            <person name="Nielsen J.L."/>
            <person name="Wimmer R."/>
            <person name="Le V.Q."/>
            <person name="McIlroy S.J."/>
            <person name="Petrovski S."/>
            <person name="Seviour R.J."/>
            <person name="Calteau A."/>
            <person name="Nielsen K.L."/>
            <person name="Nielsen P.H."/>
        </authorList>
    </citation>
    <scope>NUCLEOTIDE SEQUENCE [LARGE SCALE GENOMIC DNA]</scope>
    <source>
        <strain evidence="1 2">Lp2</strain>
    </source>
</reference>
<dbReference type="EMBL" id="CAIZ01000148">
    <property type="protein sequence ID" value="CCH71019.1"/>
    <property type="molecule type" value="Genomic_DNA"/>
</dbReference>
<proteinExistence type="predicted"/>
<comment type="caution">
    <text evidence="1">The sequence shown here is derived from an EMBL/GenBank/DDBJ whole genome shotgun (WGS) entry which is preliminary data.</text>
</comment>
<protein>
    <recommendedName>
        <fullName evidence="3">AbiEi antitoxin C-terminal domain-containing protein</fullName>
    </recommendedName>
</protein>
<sequence>MRFATGMKPRSLPASIEGRAFSVREARELGVSCRRPDHVSPTRGVRAAQAPSDVVERARAFQVGLAERTAYSHVTAAELWCLPLPRSLEGATALDVMTTTRGGQVLRAGCQGHRGLERRDITLVDDLRVTALPETWCDLAELGRRRLGVEDLVVIGDTCVRLLDEGRRADVRPGATTSPGVRALHEALGRRVRPRGKVMLREALDLIRPRVKSPMESRARLMFVRAGFPEPVVNLPILDEAGDFLAEGDLVWPDQRVIGEYQGEHHADRRRRSADSGRGHLLRSHIWTHEELWAEDVFHRPRRIAALRRFAEHLDLDPKTLLIA</sequence>
<evidence type="ECO:0000313" key="2">
    <source>
        <dbReference type="Proteomes" id="UP000013167"/>
    </source>
</evidence>
<name>N0E657_9MICO</name>
<dbReference type="Proteomes" id="UP000013167">
    <property type="component" value="Unassembled WGS sequence"/>
</dbReference>
<evidence type="ECO:0008006" key="3">
    <source>
        <dbReference type="Google" id="ProtNLM"/>
    </source>
</evidence>
<organism evidence="1 2">
    <name type="scientific">Phycicoccus elongatus Lp2</name>
    <dbReference type="NCBI Taxonomy" id="1193181"/>
    <lineage>
        <taxon>Bacteria</taxon>
        <taxon>Bacillati</taxon>
        <taxon>Actinomycetota</taxon>
        <taxon>Actinomycetes</taxon>
        <taxon>Micrococcales</taxon>
        <taxon>Intrasporangiaceae</taxon>
        <taxon>Phycicoccus</taxon>
    </lineage>
</organism>
<keyword evidence="2" id="KW-1185">Reference proteome</keyword>
<gene>
    <name evidence="1" type="ORF">BN10_760002</name>
</gene>